<evidence type="ECO:0000313" key="1">
    <source>
        <dbReference type="EMBL" id="BBI98861.1"/>
    </source>
</evidence>
<accession>A0AAN1SYE7</accession>
<gene>
    <name evidence="1" type="ORF">FGKAn22_05540</name>
</gene>
<sequence>MIELVLLAVVVATVILAIRKGGAAVPVEPLIVQRPGQYHITLAPQLDSSLGFIEAVAQRLAGDSQPAGDTPTIFFQVRRAGGQAENFYLLAIAFRKGVFFIQAIVPRPLRDSESHLAALREFSDAVLLNYPPVPPFDAAGAERIDASVEEVAQQSGIVVSKLVA</sequence>
<dbReference type="EMBL" id="AP019536">
    <property type="protein sequence ID" value="BBI98861.1"/>
    <property type="molecule type" value="Genomic_DNA"/>
</dbReference>
<dbReference type="AlphaFoldDB" id="A0AAN1SYE7"/>
<evidence type="ECO:0000313" key="2">
    <source>
        <dbReference type="Proteomes" id="UP001319121"/>
    </source>
</evidence>
<protein>
    <submittedName>
        <fullName evidence="1">Uncharacterized protein</fullName>
    </submittedName>
</protein>
<name>A0AAN1SYE7_9PROT</name>
<reference evidence="1 2" key="1">
    <citation type="submission" date="2019-03" db="EMBL/GenBank/DDBJ databases">
        <title>Complete genome sequence of Ferrigenium kumadai strain An22, a microaerophilic iron-oxidizing bacterium isolated from a paddy field soil.</title>
        <authorList>
            <person name="Watanabe T."/>
            <person name="Asakawa S."/>
        </authorList>
    </citation>
    <scope>NUCLEOTIDE SEQUENCE [LARGE SCALE GENOMIC DNA]</scope>
    <source>
        <strain evidence="1 2">An22</strain>
    </source>
</reference>
<dbReference type="RefSeq" id="WP_212786472.1">
    <property type="nucleotide sequence ID" value="NZ_AP019536.1"/>
</dbReference>
<organism evidence="1 2">
    <name type="scientific">Ferrigenium kumadai</name>
    <dbReference type="NCBI Taxonomy" id="1682490"/>
    <lineage>
        <taxon>Bacteria</taxon>
        <taxon>Pseudomonadati</taxon>
        <taxon>Pseudomonadota</taxon>
        <taxon>Betaproteobacteria</taxon>
        <taxon>Nitrosomonadales</taxon>
        <taxon>Gallionellaceae</taxon>
        <taxon>Ferrigenium</taxon>
    </lineage>
</organism>
<dbReference type="KEGG" id="fku:FGKAn22_05540"/>
<proteinExistence type="predicted"/>
<dbReference type="Proteomes" id="UP001319121">
    <property type="component" value="Chromosome"/>
</dbReference>
<keyword evidence="2" id="KW-1185">Reference proteome</keyword>